<accession>A0A0F9IR71</accession>
<organism evidence="1">
    <name type="scientific">marine sediment metagenome</name>
    <dbReference type="NCBI Taxonomy" id="412755"/>
    <lineage>
        <taxon>unclassified sequences</taxon>
        <taxon>metagenomes</taxon>
        <taxon>ecological metagenomes</taxon>
    </lineage>
</organism>
<name>A0A0F9IR71_9ZZZZ</name>
<proteinExistence type="predicted"/>
<gene>
    <name evidence="1" type="ORF">LCGC14_1547950</name>
</gene>
<feature type="non-terminal residue" evidence="1">
    <location>
        <position position="1"/>
    </location>
</feature>
<protein>
    <submittedName>
        <fullName evidence="1">Uncharacterized protein</fullName>
    </submittedName>
</protein>
<dbReference type="EMBL" id="LAZR01011790">
    <property type="protein sequence ID" value="KKM59722.1"/>
    <property type="molecule type" value="Genomic_DNA"/>
</dbReference>
<dbReference type="AlphaFoldDB" id="A0A0F9IR71"/>
<evidence type="ECO:0000313" key="1">
    <source>
        <dbReference type="EMBL" id="KKM59722.1"/>
    </source>
</evidence>
<sequence>QISASRRIKYLDNEVEKYLKGNN</sequence>
<reference evidence="1" key="1">
    <citation type="journal article" date="2015" name="Nature">
        <title>Complex archaea that bridge the gap between prokaryotes and eukaryotes.</title>
        <authorList>
            <person name="Spang A."/>
            <person name="Saw J.H."/>
            <person name="Jorgensen S.L."/>
            <person name="Zaremba-Niedzwiedzka K."/>
            <person name="Martijn J."/>
            <person name="Lind A.E."/>
            <person name="van Eijk R."/>
            <person name="Schleper C."/>
            <person name="Guy L."/>
            <person name="Ettema T.J."/>
        </authorList>
    </citation>
    <scope>NUCLEOTIDE SEQUENCE</scope>
</reference>
<comment type="caution">
    <text evidence="1">The sequence shown here is derived from an EMBL/GenBank/DDBJ whole genome shotgun (WGS) entry which is preliminary data.</text>
</comment>